<evidence type="ECO:0000259" key="6">
    <source>
        <dbReference type="Pfam" id="PF13505"/>
    </source>
</evidence>
<dbReference type="InterPro" id="IPR051692">
    <property type="entry name" value="OMP-like"/>
</dbReference>
<organism evidence="7 8">
    <name type="scientific">Tropicimonas omnivorans</name>
    <dbReference type="NCBI Taxonomy" id="3075590"/>
    <lineage>
        <taxon>Bacteria</taxon>
        <taxon>Pseudomonadati</taxon>
        <taxon>Pseudomonadota</taxon>
        <taxon>Alphaproteobacteria</taxon>
        <taxon>Rhodobacterales</taxon>
        <taxon>Roseobacteraceae</taxon>
        <taxon>Tropicimonas</taxon>
    </lineage>
</organism>
<evidence type="ECO:0000313" key="7">
    <source>
        <dbReference type="EMBL" id="MDT0683491.1"/>
    </source>
</evidence>
<name>A0ABU3DID4_9RHOB</name>
<evidence type="ECO:0000313" key="8">
    <source>
        <dbReference type="Proteomes" id="UP001265259"/>
    </source>
</evidence>
<dbReference type="RefSeq" id="WP_311692096.1">
    <property type="nucleotide sequence ID" value="NZ_JAVRHL010000003.1"/>
</dbReference>
<protein>
    <submittedName>
        <fullName evidence="7">Outer membrane beta-barrel protein</fullName>
    </submittedName>
</protein>
<feature type="domain" description="Outer membrane protein beta-barrel" evidence="6">
    <location>
        <begin position="37"/>
        <end position="206"/>
    </location>
</feature>
<comment type="subcellular location">
    <subcellularLocation>
        <location evidence="1">Membrane</location>
    </subcellularLocation>
</comment>
<comment type="similarity">
    <text evidence="4">Belongs to the Omp25/RopB family.</text>
</comment>
<dbReference type="PANTHER" id="PTHR34001:SF3">
    <property type="entry name" value="BLL7405 PROTEIN"/>
    <property type="match status" value="1"/>
</dbReference>
<keyword evidence="3" id="KW-0472">Membrane</keyword>
<dbReference type="InterPro" id="IPR011250">
    <property type="entry name" value="OMP/PagP_B-barrel"/>
</dbReference>
<keyword evidence="8" id="KW-1185">Reference proteome</keyword>
<reference evidence="7 8" key="1">
    <citation type="submission" date="2023-09" db="EMBL/GenBank/DDBJ databases">
        <authorList>
            <person name="Rey-Velasco X."/>
        </authorList>
    </citation>
    <scope>NUCLEOTIDE SEQUENCE [LARGE SCALE GENOMIC DNA]</scope>
    <source>
        <strain evidence="7 8">F158</strain>
    </source>
</reference>
<accession>A0ABU3DID4</accession>
<sequence length="206" mass="21030">MKFAGILAATTALGLAAPAFAGGLTAPVAEPVVMAPAPVAVAPVGNWTGFYAGGQLGYGNVSVDEDGDDAFVDFDDEDGDGALGGVHAGYDYDFGSFVLGAAIDLNASGVEFDDVDAEIDALHLAKIRAGYDAGRTLIYGTGGASFAQSDDIGDDQGTFLGLGAEYMVTDSVSVGGEILGHKFDDYDDSGVDLDMTTAQARVSFRF</sequence>
<dbReference type="EMBL" id="JAVRHL010000003">
    <property type="protein sequence ID" value="MDT0683491.1"/>
    <property type="molecule type" value="Genomic_DNA"/>
</dbReference>
<dbReference type="PANTHER" id="PTHR34001">
    <property type="entry name" value="BLL7405 PROTEIN"/>
    <property type="match status" value="1"/>
</dbReference>
<dbReference type="SUPFAM" id="SSF56925">
    <property type="entry name" value="OMPA-like"/>
    <property type="match status" value="1"/>
</dbReference>
<dbReference type="InterPro" id="IPR027385">
    <property type="entry name" value="Beta-barrel_OMP"/>
</dbReference>
<proteinExistence type="inferred from homology"/>
<evidence type="ECO:0000256" key="3">
    <source>
        <dbReference type="ARBA" id="ARBA00023136"/>
    </source>
</evidence>
<dbReference type="Proteomes" id="UP001265259">
    <property type="component" value="Unassembled WGS sequence"/>
</dbReference>
<keyword evidence="2 5" id="KW-0732">Signal</keyword>
<evidence type="ECO:0000256" key="4">
    <source>
        <dbReference type="ARBA" id="ARBA00038306"/>
    </source>
</evidence>
<feature type="chain" id="PRO_5047454939" evidence="5">
    <location>
        <begin position="22"/>
        <end position="206"/>
    </location>
</feature>
<evidence type="ECO:0000256" key="2">
    <source>
        <dbReference type="ARBA" id="ARBA00022729"/>
    </source>
</evidence>
<gene>
    <name evidence="7" type="ORF">RM543_12410</name>
</gene>
<evidence type="ECO:0000256" key="1">
    <source>
        <dbReference type="ARBA" id="ARBA00004370"/>
    </source>
</evidence>
<comment type="caution">
    <text evidence="7">The sequence shown here is derived from an EMBL/GenBank/DDBJ whole genome shotgun (WGS) entry which is preliminary data.</text>
</comment>
<dbReference type="Pfam" id="PF13505">
    <property type="entry name" value="OMP_b-brl"/>
    <property type="match status" value="1"/>
</dbReference>
<evidence type="ECO:0000256" key="5">
    <source>
        <dbReference type="SAM" id="SignalP"/>
    </source>
</evidence>
<dbReference type="Gene3D" id="2.40.160.20">
    <property type="match status" value="1"/>
</dbReference>
<feature type="signal peptide" evidence="5">
    <location>
        <begin position="1"/>
        <end position="21"/>
    </location>
</feature>